<organism evidence="3 4">
    <name type="scientific">Cuscuta australis</name>
    <dbReference type="NCBI Taxonomy" id="267555"/>
    <lineage>
        <taxon>Eukaryota</taxon>
        <taxon>Viridiplantae</taxon>
        <taxon>Streptophyta</taxon>
        <taxon>Embryophyta</taxon>
        <taxon>Tracheophyta</taxon>
        <taxon>Spermatophyta</taxon>
        <taxon>Magnoliopsida</taxon>
        <taxon>eudicotyledons</taxon>
        <taxon>Gunneridae</taxon>
        <taxon>Pentapetalae</taxon>
        <taxon>asterids</taxon>
        <taxon>lamiids</taxon>
        <taxon>Solanales</taxon>
        <taxon>Convolvulaceae</taxon>
        <taxon>Cuscuteae</taxon>
        <taxon>Cuscuta</taxon>
        <taxon>Cuscuta subgen. Grammica</taxon>
        <taxon>Cuscuta sect. Cleistogrammica</taxon>
    </lineage>
</organism>
<evidence type="ECO:0000313" key="3">
    <source>
        <dbReference type="EMBL" id="RAL51326.1"/>
    </source>
</evidence>
<name>A0A328E1M5_9ASTE</name>
<evidence type="ECO:0000313" key="4">
    <source>
        <dbReference type="Proteomes" id="UP000249390"/>
    </source>
</evidence>
<reference evidence="3 4" key="1">
    <citation type="submission" date="2018-06" db="EMBL/GenBank/DDBJ databases">
        <title>The Genome of Cuscuta australis (Dodder) Provides Insight into the Evolution of Plant Parasitism.</title>
        <authorList>
            <person name="Liu H."/>
        </authorList>
    </citation>
    <scope>NUCLEOTIDE SEQUENCE [LARGE SCALE GENOMIC DNA]</scope>
    <source>
        <strain evidence="4">cv. Yunnan</strain>
        <tissue evidence="3">Vines</tissue>
    </source>
</reference>
<gene>
    <name evidence="3" type="ORF">DM860_010828</name>
</gene>
<protein>
    <submittedName>
        <fullName evidence="3">Uncharacterized protein</fullName>
    </submittedName>
</protein>
<evidence type="ECO:0000256" key="1">
    <source>
        <dbReference type="SAM" id="MobiDB-lite"/>
    </source>
</evidence>
<keyword evidence="4" id="KW-1185">Reference proteome</keyword>
<dbReference type="EMBL" id="NQVE01000050">
    <property type="protein sequence ID" value="RAL51326.1"/>
    <property type="molecule type" value="Genomic_DNA"/>
</dbReference>
<feature type="chain" id="PRO_5016390970" evidence="2">
    <location>
        <begin position="27"/>
        <end position="107"/>
    </location>
</feature>
<comment type="caution">
    <text evidence="3">The sequence shown here is derived from an EMBL/GenBank/DDBJ whole genome shotgun (WGS) entry which is preliminary data.</text>
</comment>
<accession>A0A328E1M5</accession>
<evidence type="ECO:0000256" key="2">
    <source>
        <dbReference type="SAM" id="SignalP"/>
    </source>
</evidence>
<proteinExistence type="predicted"/>
<feature type="region of interest" description="Disordered" evidence="1">
    <location>
        <begin position="30"/>
        <end position="61"/>
    </location>
</feature>
<dbReference type="AlphaFoldDB" id="A0A328E1M5"/>
<feature type="signal peptide" evidence="2">
    <location>
        <begin position="1"/>
        <end position="26"/>
    </location>
</feature>
<keyword evidence="2" id="KW-0732">Signal</keyword>
<sequence length="107" mass="10904">MTNKFLAIISLLALAILLRGAQPSSACRPLRHDAVSASAAKIGSSPPDPSLPPTNKDEEAIAGGGMVSSEAAASALRRKRVVSLLHMLPKGQVTPSGPGGITHDVSN</sequence>
<dbReference type="Proteomes" id="UP000249390">
    <property type="component" value="Unassembled WGS sequence"/>
</dbReference>